<comment type="caution">
    <text evidence="1">The sequence shown here is derived from an EMBL/GenBank/DDBJ whole genome shotgun (WGS) entry which is preliminary data.</text>
</comment>
<proteinExistence type="predicted"/>
<accession>A0A9Q3HJB3</accession>
<gene>
    <name evidence="1" type="ORF">O181_047248</name>
</gene>
<dbReference type="Proteomes" id="UP000765509">
    <property type="component" value="Unassembled WGS sequence"/>
</dbReference>
<organism evidence="1 2">
    <name type="scientific">Austropuccinia psidii MF-1</name>
    <dbReference type="NCBI Taxonomy" id="1389203"/>
    <lineage>
        <taxon>Eukaryota</taxon>
        <taxon>Fungi</taxon>
        <taxon>Dikarya</taxon>
        <taxon>Basidiomycota</taxon>
        <taxon>Pucciniomycotina</taxon>
        <taxon>Pucciniomycetes</taxon>
        <taxon>Pucciniales</taxon>
        <taxon>Sphaerophragmiaceae</taxon>
        <taxon>Austropuccinia</taxon>
    </lineage>
</organism>
<sequence>MDSPKGEDLILGYNFLYHFNPIIDWKNGLITYDLSGINSSTSNDLATAVNSVALVGELKTPYLPSSVHIPPIMPSQSLLLSRDERCWRRFFHIFTSSLSRGYDLPPLYFHASLEEQWDEEEEPEKIETVLKVVPPANHQYSDVFSKVKAEKLPPHCACDHHIKLQVLLPPVIVTYSLSNQDSETLWAYI</sequence>
<evidence type="ECO:0000313" key="1">
    <source>
        <dbReference type="EMBL" id="MBW0507533.1"/>
    </source>
</evidence>
<name>A0A9Q3HJB3_9BASI</name>
<dbReference type="AlphaFoldDB" id="A0A9Q3HJB3"/>
<reference evidence="1" key="1">
    <citation type="submission" date="2021-03" db="EMBL/GenBank/DDBJ databases">
        <title>Draft genome sequence of rust myrtle Austropuccinia psidii MF-1, a brazilian biotype.</title>
        <authorList>
            <person name="Quecine M.C."/>
            <person name="Pachon D.M.R."/>
            <person name="Bonatelli M.L."/>
            <person name="Correr F.H."/>
            <person name="Franceschini L.M."/>
            <person name="Leite T.F."/>
            <person name="Margarido G.R.A."/>
            <person name="Almeida C.A."/>
            <person name="Ferrarezi J.A."/>
            <person name="Labate C.A."/>
        </authorList>
    </citation>
    <scope>NUCLEOTIDE SEQUENCE</scope>
    <source>
        <strain evidence="1">MF-1</strain>
    </source>
</reference>
<evidence type="ECO:0000313" key="2">
    <source>
        <dbReference type="Proteomes" id="UP000765509"/>
    </source>
</evidence>
<protein>
    <submittedName>
        <fullName evidence="1">Uncharacterized protein</fullName>
    </submittedName>
</protein>
<keyword evidence="2" id="KW-1185">Reference proteome</keyword>
<dbReference type="EMBL" id="AVOT02019767">
    <property type="protein sequence ID" value="MBW0507533.1"/>
    <property type="molecule type" value="Genomic_DNA"/>
</dbReference>